<evidence type="ECO:0000259" key="15">
    <source>
        <dbReference type="PROSITE" id="PS50026"/>
    </source>
</evidence>
<feature type="chain" id="PRO_5042162361" evidence="14">
    <location>
        <begin position="20"/>
        <end position="1131"/>
    </location>
</feature>
<proteinExistence type="predicted"/>
<dbReference type="CDD" id="cd00054">
    <property type="entry name" value="EGF_CA"/>
    <property type="match status" value="1"/>
</dbReference>
<reference evidence="18" key="1">
    <citation type="submission" date="2024-02" db="UniProtKB">
        <authorList>
            <consortium name="WormBaseParasite"/>
        </authorList>
    </citation>
    <scope>IDENTIFICATION</scope>
</reference>
<evidence type="ECO:0000256" key="13">
    <source>
        <dbReference type="SAM" id="Phobius"/>
    </source>
</evidence>
<keyword evidence="17" id="KW-1185">Reference proteome</keyword>
<keyword evidence="2 11" id="KW-0245">EGF-like domain</keyword>
<evidence type="ECO:0000256" key="6">
    <source>
        <dbReference type="ARBA" id="ARBA00022837"/>
    </source>
</evidence>
<dbReference type="AlphaFoldDB" id="A0AAF3EBP0"/>
<keyword evidence="6" id="KW-0106">Calcium</keyword>
<evidence type="ECO:0000256" key="3">
    <source>
        <dbReference type="ARBA" id="ARBA00022692"/>
    </source>
</evidence>
<keyword evidence="5" id="KW-0677">Repeat</keyword>
<evidence type="ECO:0000256" key="14">
    <source>
        <dbReference type="SAM" id="SignalP"/>
    </source>
</evidence>
<evidence type="ECO:0000256" key="10">
    <source>
        <dbReference type="ARBA" id="ARBA00023180"/>
    </source>
</evidence>
<keyword evidence="8 13" id="KW-0472">Membrane</keyword>
<evidence type="ECO:0000256" key="12">
    <source>
        <dbReference type="SAM" id="MobiDB-lite"/>
    </source>
</evidence>
<dbReference type="InterPro" id="IPR001881">
    <property type="entry name" value="EGF-like_Ca-bd_dom"/>
</dbReference>
<feature type="region of interest" description="Disordered" evidence="12">
    <location>
        <begin position="892"/>
        <end position="924"/>
    </location>
</feature>
<evidence type="ECO:0000256" key="7">
    <source>
        <dbReference type="ARBA" id="ARBA00022989"/>
    </source>
</evidence>
<evidence type="ECO:0000256" key="4">
    <source>
        <dbReference type="ARBA" id="ARBA00022729"/>
    </source>
</evidence>
<dbReference type="InterPro" id="IPR051495">
    <property type="entry name" value="Epithelial_Barrier/Signaling"/>
</dbReference>
<dbReference type="Proteomes" id="UP000887575">
    <property type="component" value="Unassembled WGS sequence"/>
</dbReference>
<dbReference type="SMART" id="SM00179">
    <property type="entry name" value="EGF_CA"/>
    <property type="match status" value="1"/>
</dbReference>
<dbReference type="InterPro" id="IPR024731">
    <property type="entry name" value="NELL2-like_EGF"/>
</dbReference>
<keyword evidence="10" id="KW-0325">Glycoprotein</keyword>
<evidence type="ECO:0000256" key="9">
    <source>
        <dbReference type="ARBA" id="ARBA00023157"/>
    </source>
</evidence>
<dbReference type="PROSITE" id="PS00010">
    <property type="entry name" value="ASX_HYDROXYL"/>
    <property type="match status" value="1"/>
</dbReference>
<evidence type="ECO:0000313" key="18">
    <source>
        <dbReference type="WBParaSite" id="MBELARI_LOCUS11360"/>
    </source>
</evidence>
<sequence>MGPIGLLATLVTLVFTVHSMRLDPERIAARLRIEEEIEEDRLKEAIRRDPTLARSRRQLATPKEIQIQVTAPLFSSRLFDYGQEAGDQEIPRSLDVGKKLDLHQSVKFYGENFKTVYILSNGGIGFESASRSYKTHIFLGGSKLIAPFWNRNDLRNGGHVWYREVISGRVLERGQSEIRYQYDKNVKMQPLGETVLPADNTNTFQAALFITDNETFANFIYSNVGWTQGAEAGFNNGDGSGLHFTLPSSGSENIMYLEEYGNTGIPGEWMFELGVNRVIRCKPGFKGDTCDQECSAGEWGADCDGCCHCAEGGCDAVNGGCKSGCGECWMGVACSTKKENCKSRNQATCALNALSYTEKDRCGEPISKCQCLAGFIGDGYKKCEDINECKEQGICHEKATCTNTPGRFFCQCNEGFTGDGVVSCSPALLYSSQSRNLLPKGKNTKMSFPLVPAMRLFGKLRNSITISSNGLIAVNDLPGNSQFFHLDDIGVSGIAPFYAPIDLTKSGSVTITEAKDQSILQKIAESISRAVEEPFEVESALIVSYKNVTDGKNKKGNTFQCVLTSGRLRSDSQATFAQLLYKDLSWSRGAEAGIVSPDPSNSISLPGSGTDGIELLTQLTNVKQPGVWLFRVDQEIVPGCVRSDQQPPYCEVEDQSHPPTLAALPPGRKISTQKATTTTTTTRSPTTTQTTRNEQRLLPGPRFIQPEIVKLSPISPKQPQVDEIRTSEITTHQPTTQKPRPAFNSTPHKPLVSISDADINEIPPDVFEVTFPPFVTVIPEIFTQRQKVQRPDFSLEVTENPIQHNKQFPTIPTITEVTRIPNQEENAIQPFPPRQNEGRFDLPVPQQPKEIKRITAEKPGTTDSAPIPKSITTSKSPSIDLRDRIVDMHLGRKSDEFPPSIVTGEPEEESQPLTTPNLPTTSSTSSIDLSLLFANRPGTSDTDKTNHFLVFTTKTPTRSSKVLKEASTVLSGRGKEGLVTAPPTVPDNPFKQHEAANAAASRMAVIIPASIVAAWLLILLCIVLFFFCKRRRSSERLHTLYGPSYSVRPVGGYNLKRNSQQIDGSSYEDHLDKAARISAEMNAYNQNGRVSLYGSYWNLQNTSPSGSHHSRQSPHLTAYQQPSRFAYTGRY</sequence>
<feature type="compositionally biased region" description="Low complexity" evidence="12">
    <location>
        <begin position="676"/>
        <end position="691"/>
    </location>
</feature>
<dbReference type="Gene3D" id="2.10.25.10">
    <property type="entry name" value="Laminin"/>
    <property type="match status" value="1"/>
</dbReference>
<keyword evidence="3 13" id="KW-0812">Transmembrane</keyword>
<dbReference type="Gene3D" id="2.170.300.10">
    <property type="entry name" value="Tie2 ligand-binding domain superfamily"/>
    <property type="match status" value="1"/>
</dbReference>
<dbReference type="PROSITE" id="PS01187">
    <property type="entry name" value="EGF_CA"/>
    <property type="match status" value="1"/>
</dbReference>
<dbReference type="InterPro" id="IPR000152">
    <property type="entry name" value="EGF-type_Asp/Asn_hydroxyl_site"/>
</dbReference>
<feature type="domain" description="NIDO" evidence="16">
    <location>
        <begin position="147"/>
        <end position="276"/>
    </location>
</feature>
<dbReference type="GO" id="GO:0048513">
    <property type="term" value="P:animal organ development"/>
    <property type="evidence" value="ECO:0007669"/>
    <property type="project" value="UniProtKB-ARBA"/>
</dbReference>
<dbReference type="GO" id="GO:0048731">
    <property type="term" value="P:system development"/>
    <property type="evidence" value="ECO:0007669"/>
    <property type="project" value="UniProtKB-ARBA"/>
</dbReference>
<dbReference type="Pfam" id="PF12947">
    <property type="entry name" value="EGF_3"/>
    <property type="match status" value="1"/>
</dbReference>
<dbReference type="SMART" id="SM00539">
    <property type="entry name" value="NIDO"/>
    <property type="match status" value="2"/>
</dbReference>
<feature type="domain" description="NIDO" evidence="16">
    <location>
        <begin position="496"/>
        <end position="635"/>
    </location>
</feature>
<evidence type="ECO:0000313" key="17">
    <source>
        <dbReference type="Proteomes" id="UP000887575"/>
    </source>
</evidence>
<organism evidence="17 18">
    <name type="scientific">Mesorhabditis belari</name>
    <dbReference type="NCBI Taxonomy" id="2138241"/>
    <lineage>
        <taxon>Eukaryota</taxon>
        <taxon>Metazoa</taxon>
        <taxon>Ecdysozoa</taxon>
        <taxon>Nematoda</taxon>
        <taxon>Chromadorea</taxon>
        <taxon>Rhabditida</taxon>
        <taxon>Rhabditina</taxon>
        <taxon>Rhabditomorpha</taxon>
        <taxon>Rhabditoidea</taxon>
        <taxon>Rhabditidae</taxon>
        <taxon>Mesorhabditinae</taxon>
        <taxon>Mesorhabditis</taxon>
    </lineage>
</organism>
<dbReference type="InterPro" id="IPR000742">
    <property type="entry name" value="EGF"/>
</dbReference>
<dbReference type="PANTHER" id="PTHR13802">
    <property type="entry name" value="MUCIN 4-RELATED"/>
    <property type="match status" value="1"/>
</dbReference>
<evidence type="ECO:0000256" key="5">
    <source>
        <dbReference type="ARBA" id="ARBA00022737"/>
    </source>
</evidence>
<comment type="caution">
    <text evidence="11">Lacks conserved residue(s) required for the propagation of feature annotation.</text>
</comment>
<feature type="transmembrane region" description="Helical" evidence="13">
    <location>
        <begin position="1005"/>
        <end position="1028"/>
    </location>
</feature>
<feature type="compositionally biased region" description="Low complexity" evidence="12">
    <location>
        <begin position="911"/>
        <end position="924"/>
    </location>
</feature>
<keyword evidence="7 13" id="KW-1133">Transmembrane helix</keyword>
<keyword evidence="9" id="KW-1015">Disulfide bond</keyword>
<feature type="domain" description="EGF-like" evidence="15">
    <location>
        <begin position="385"/>
        <end position="425"/>
    </location>
</feature>
<name>A0AAF3EBP0_9BILA</name>
<evidence type="ECO:0000256" key="2">
    <source>
        <dbReference type="ARBA" id="ARBA00022536"/>
    </source>
</evidence>
<feature type="signal peptide" evidence="14">
    <location>
        <begin position="1"/>
        <end position="19"/>
    </location>
</feature>
<dbReference type="GO" id="GO:0005509">
    <property type="term" value="F:calcium ion binding"/>
    <property type="evidence" value="ECO:0007669"/>
    <property type="project" value="InterPro"/>
</dbReference>
<dbReference type="SMART" id="SM00181">
    <property type="entry name" value="EGF"/>
    <property type="match status" value="2"/>
</dbReference>
<dbReference type="GO" id="GO:0007160">
    <property type="term" value="P:cell-matrix adhesion"/>
    <property type="evidence" value="ECO:0007669"/>
    <property type="project" value="InterPro"/>
</dbReference>
<feature type="region of interest" description="Disordered" evidence="12">
    <location>
        <begin position="646"/>
        <end position="692"/>
    </location>
</feature>
<dbReference type="PROSITE" id="PS50026">
    <property type="entry name" value="EGF_3"/>
    <property type="match status" value="1"/>
</dbReference>
<dbReference type="FunFam" id="2.10.25.10:FF:000202">
    <property type="entry name" value="Multiple epidermal growth factor-like domains 8"/>
    <property type="match status" value="1"/>
</dbReference>
<evidence type="ECO:0000259" key="16">
    <source>
        <dbReference type="PROSITE" id="PS51220"/>
    </source>
</evidence>
<evidence type="ECO:0000256" key="8">
    <source>
        <dbReference type="ARBA" id="ARBA00023136"/>
    </source>
</evidence>
<protein>
    <submittedName>
        <fullName evidence="18">Uncharacterized protein</fullName>
    </submittedName>
</protein>
<dbReference type="InterPro" id="IPR018097">
    <property type="entry name" value="EGF_Ca-bd_CS"/>
</dbReference>
<dbReference type="WBParaSite" id="MBELARI_LOCUS11360">
    <property type="protein sequence ID" value="MBELARI_LOCUS11360"/>
    <property type="gene ID" value="MBELARI_LOCUS11360"/>
</dbReference>
<dbReference type="SUPFAM" id="SSF57196">
    <property type="entry name" value="EGF/Laminin"/>
    <property type="match status" value="1"/>
</dbReference>
<dbReference type="InterPro" id="IPR003886">
    <property type="entry name" value="NIDO_dom"/>
</dbReference>
<keyword evidence="4 14" id="KW-0732">Signal</keyword>
<dbReference type="Pfam" id="PF06119">
    <property type="entry name" value="NIDO"/>
    <property type="match status" value="2"/>
</dbReference>
<evidence type="ECO:0000256" key="1">
    <source>
        <dbReference type="ARBA" id="ARBA00004479"/>
    </source>
</evidence>
<dbReference type="GO" id="GO:0016020">
    <property type="term" value="C:membrane"/>
    <property type="evidence" value="ECO:0007669"/>
    <property type="project" value="UniProtKB-SubCell"/>
</dbReference>
<dbReference type="PROSITE" id="PS01186">
    <property type="entry name" value="EGF_2"/>
    <property type="match status" value="1"/>
</dbReference>
<dbReference type="PANTHER" id="PTHR13802:SF64">
    <property type="entry name" value="DENDRITE EXTENSION DEFECTIVE PROTEIN 1"/>
    <property type="match status" value="1"/>
</dbReference>
<comment type="subcellular location">
    <subcellularLocation>
        <location evidence="1">Membrane</location>
        <topology evidence="1">Single-pass type I membrane protein</topology>
    </subcellularLocation>
</comment>
<dbReference type="PROSITE" id="PS51220">
    <property type="entry name" value="NIDO"/>
    <property type="match status" value="2"/>
</dbReference>
<evidence type="ECO:0000256" key="11">
    <source>
        <dbReference type="PROSITE-ProRule" id="PRU00076"/>
    </source>
</evidence>
<accession>A0AAF3EBP0</accession>
<dbReference type="GO" id="GO:0071944">
    <property type="term" value="C:cell periphery"/>
    <property type="evidence" value="ECO:0007669"/>
    <property type="project" value="UniProtKB-ARBA"/>
</dbReference>